<protein>
    <submittedName>
        <fullName evidence="1">Uncharacterized protein</fullName>
    </submittedName>
</protein>
<comment type="caution">
    <text evidence="1">The sequence shown here is derived from an EMBL/GenBank/DDBJ whole genome shotgun (WGS) entry which is preliminary data.</text>
</comment>
<organism evidence="1 2">
    <name type="scientific">Paralvinella palmiformis</name>
    <dbReference type="NCBI Taxonomy" id="53620"/>
    <lineage>
        <taxon>Eukaryota</taxon>
        <taxon>Metazoa</taxon>
        <taxon>Spiralia</taxon>
        <taxon>Lophotrochozoa</taxon>
        <taxon>Annelida</taxon>
        <taxon>Polychaeta</taxon>
        <taxon>Sedentaria</taxon>
        <taxon>Canalipalpata</taxon>
        <taxon>Terebellida</taxon>
        <taxon>Terebelliformia</taxon>
        <taxon>Alvinellidae</taxon>
        <taxon>Paralvinella</taxon>
    </lineage>
</organism>
<sequence length="43" mass="4873">MTMSGVHVHPFVAALADDQTSFRQHILQMIITEQLNRKSGLLH</sequence>
<name>A0AAD9NJD4_9ANNE</name>
<gene>
    <name evidence="1" type="ORF">LSH36_11g10037</name>
</gene>
<keyword evidence="2" id="KW-1185">Reference proteome</keyword>
<dbReference type="AlphaFoldDB" id="A0AAD9NJD4"/>
<evidence type="ECO:0000313" key="2">
    <source>
        <dbReference type="Proteomes" id="UP001208570"/>
    </source>
</evidence>
<accession>A0AAD9NJD4</accession>
<reference evidence="1" key="1">
    <citation type="journal article" date="2023" name="Mol. Biol. Evol.">
        <title>Third-Generation Sequencing Reveals the Adaptive Role of the Epigenome in Three Deep-Sea Polychaetes.</title>
        <authorList>
            <person name="Perez M."/>
            <person name="Aroh O."/>
            <person name="Sun Y."/>
            <person name="Lan Y."/>
            <person name="Juniper S.K."/>
            <person name="Young C.R."/>
            <person name="Angers B."/>
            <person name="Qian P.Y."/>
        </authorList>
    </citation>
    <scope>NUCLEOTIDE SEQUENCE</scope>
    <source>
        <strain evidence="1">P08H-3</strain>
    </source>
</reference>
<dbReference type="EMBL" id="JAODUP010000011">
    <property type="protein sequence ID" value="KAK2169329.1"/>
    <property type="molecule type" value="Genomic_DNA"/>
</dbReference>
<dbReference type="Proteomes" id="UP001208570">
    <property type="component" value="Unassembled WGS sequence"/>
</dbReference>
<evidence type="ECO:0000313" key="1">
    <source>
        <dbReference type="EMBL" id="KAK2169329.1"/>
    </source>
</evidence>
<feature type="non-terminal residue" evidence="1">
    <location>
        <position position="43"/>
    </location>
</feature>
<proteinExistence type="predicted"/>